<keyword evidence="2 5" id="KW-0472">Membrane</keyword>
<name>A0A7L0WAF7_ALELA</name>
<feature type="non-terminal residue" evidence="6">
    <location>
        <position position="227"/>
    </location>
</feature>
<evidence type="ECO:0000313" key="6">
    <source>
        <dbReference type="EMBL" id="NXL88503.1"/>
    </source>
</evidence>
<dbReference type="InterPro" id="IPR008733">
    <property type="entry name" value="PEX11"/>
</dbReference>
<reference evidence="6 7" key="1">
    <citation type="submission" date="2019-09" db="EMBL/GenBank/DDBJ databases">
        <title>Bird 10,000 Genomes (B10K) Project - Family phase.</title>
        <authorList>
            <person name="Zhang G."/>
        </authorList>
    </citation>
    <scope>NUCLEOTIDE SEQUENCE [LARGE SCALE GENOMIC DNA]</scope>
    <source>
        <strain evidence="6">B10K-DU-001-39</strain>
        <tissue evidence="6">Muscle</tissue>
    </source>
</reference>
<sequence>RATQYTCMLLSYLIERKAANEKLVLKLKQLESSMSSGRKMFRLGNVVHALVAARKTTELPDAVPRVCLTASNLTRALYFVCDTVLWLRSAGLQPDIDKAKWQNWATKCYYFSLLMNLARDWYEISWRLEQALQEEKTKKSCFWDEQNQQPNYSKCDGLHGFLPLLFQVLRSHPPLLLDMVKNLCDLSGPLDTLGIYRTNPGVIGFCGLLSSLVGILTLVSPHLKLKQ</sequence>
<dbReference type="GO" id="GO:0016559">
    <property type="term" value="P:peroxisome fission"/>
    <property type="evidence" value="ECO:0007669"/>
    <property type="project" value="InterPro"/>
</dbReference>
<dbReference type="AlphaFoldDB" id="A0A7L0WAF7"/>
<protein>
    <submittedName>
        <fullName evidence="6">PX11A protein</fullName>
    </submittedName>
</protein>
<evidence type="ECO:0000256" key="4">
    <source>
        <dbReference type="ARBA" id="ARBA00046271"/>
    </source>
</evidence>
<accession>A0A7L0WAF7</accession>
<evidence type="ECO:0000256" key="2">
    <source>
        <dbReference type="ARBA" id="ARBA00023136"/>
    </source>
</evidence>
<keyword evidence="1" id="KW-0962">Peroxisome biogenesis</keyword>
<evidence type="ECO:0000313" key="7">
    <source>
        <dbReference type="Proteomes" id="UP000562322"/>
    </source>
</evidence>
<feature type="non-terminal residue" evidence="6">
    <location>
        <position position="1"/>
    </location>
</feature>
<dbReference type="Pfam" id="PF05648">
    <property type="entry name" value="PEX11"/>
    <property type="match status" value="1"/>
</dbReference>
<keyword evidence="5" id="KW-0812">Transmembrane</keyword>
<keyword evidence="7" id="KW-1185">Reference proteome</keyword>
<evidence type="ECO:0000256" key="5">
    <source>
        <dbReference type="SAM" id="Phobius"/>
    </source>
</evidence>
<dbReference type="EMBL" id="VXAV01005185">
    <property type="protein sequence ID" value="NXL88503.1"/>
    <property type="molecule type" value="Genomic_DNA"/>
</dbReference>
<dbReference type="Proteomes" id="UP000562322">
    <property type="component" value="Unassembled WGS sequence"/>
</dbReference>
<feature type="transmembrane region" description="Helical" evidence="5">
    <location>
        <begin position="201"/>
        <end position="219"/>
    </location>
</feature>
<gene>
    <name evidence="6" type="primary">Pex11a</name>
    <name evidence="6" type="ORF">ALELAT_R13570</name>
</gene>
<evidence type="ECO:0000256" key="1">
    <source>
        <dbReference type="ARBA" id="ARBA00022593"/>
    </source>
</evidence>
<comment type="caution">
    <text evidence="6">The sequence shown here is derived from an EMBL/GenBank/DDBJ whole genome shotgun (WGS) entry which is preliminary data.</text>
</comment>
<comment type="subcellular location">
    <subcellularLocation>
        <location evidence="4">Peroxisome membrane</location>
    </subcellularLocation>
</comment>
<dbReference type="GO" id="GO:0005778">
    <property type="term" value="C:peroxisomal membrane"/>
    <property type="evidence" value="ECO:0007669"/>
    <property type="project" value="UniProtKB-SubCell"/>
</dbReference>
<dbReference type="PANTHER" id="PTHR12652:SF22">
    <property type="entry name" value="PEROXISOMAL MEMBRANE PROTEIN 11A"/>
    <property type="match status" value="1"/>
</dbReference>
<dbReference type="OrthoDB" id="411017at2759"/>
<dbReference type="PANTHER" id="PTHR12652">
    <property type="entry name" value="PEROXISOMAL BIOGENESIS FACTOR 11"/>
    <property type="match status" value="1"/>
</dbReference>
<keyword evidence="3" id="KW-0576">Peroxisome</keyword>
<evidence type="ECO:0000256" key="3">
    <source>
        <dbReference type="ARBA" id="ARBA00023140"/>
    </source>
</evidence>
<keyword evidence="5" id="KW-1133">Transmembrane helix</keyword>
<organism evidence="6 7">
    <name type="scientific">Alectura lathami</name>
    <name type="common">Australian brush turkey</name>
    <dbReference type="NCBI Taxonomy" id="81907"/>
    <lineage>
        <taxon>Eukaryota</taxon>
        <taxon>Metazoa</taxon>
        <taxon>Chordata</taxon>
        <taxon>Craniata</taxon>
        <taxon>Vertebrata</taxon>
        <taxon>Euteleostomi</taxon>
        <taxon>Archelosauria</taxon>
        <taxon>Archosauria</taxon>
        <taxon>Dinosauria</taxon>
        <taxon>Saurischia</taxon>
        <taxon>Theropoda</taxon>
        <taxon>Coelurosauria</taxon>
        <taxon>Aves</taxon>
        <taxon>Neognathae</taxon>
        <taxon>Galloanserae</taxon>
        <taxon>Galliformes</taxon>
        <taxon>Megapodiidae</taxon>
        <taxon>Alectura</taxon>
    </lineage>
</organism>
<proteinExistence type="predicted"/>